<keyword evidence="8" id="KW-0256">Endoplasmic reticulum</keyword>
<evidence type="ECO:0000313" key="10">
    <source>
        <dbReference type="Proteomes" id="UP000422736"/>
    </source>
</evidence>
<evidence type="ECO:0000313" key="9">
    <source>
        <dbReference type="EMBL" id="QGN15176.1"/>
    </source>
</evidence>
<dbReference type="PANTHER" id="PTHR20661:SF0">
    <property type="entry name" value="PHOSPHATIDYLINOSITOL-GLYCAN BIOSYNTHESIS CLASS W PROTEIN"/>
    <property type="match status" value="1"/>
</dbReference>
<feature type="transmembrane region" description="Helical" evidence="8">
    <location>
        <begin position="68"/>
        <end position="96"/>
    </location>
</feature>
<reference evidence="9 10" key="1">
    <citation type="submission" date="2016-03" db="EMBL/GenBank/DDBJ databases">
        <title>How can Kluyveromyces marxianus grow so fast - potential evolutionary course in Saccharomyces Complex revealed by comparative genomics.</title>
        <authorList>
            <person name="Mo W."/>
            <person name="Lu W."/>
            <person name="Yang X."/>
            <person name="Qi J."/>
            <person name="Lv H."/>
        </authorList>
    </citation>
    <scope>NUCLEOTIDE SEQUENCE [LARGE SCALE GENOMIC DNA]</scope>
    <source>
        <strain evidence="9 10">FIM1</strain>
    </source>
</reference>
<keyword evidence="10" id="KW-1185">Reference proteome</keyword>
<proteinExistence type="inferred from homology"/>
<feature type="transmembrane region" description="Helical" evidence="8">
    <location>
        <begin position="117"/>
        <end position="139"/>
    </location>
</feature>
<dbReference type="PANTHER" id="PTHR20661">
    <property type="entry name" value="PHOSPHATIDYLINOSITOL-GLYCAN BIOSYNTHESIS CLASS W PROTEIN"/>
    <property type="match status" value="1"/>
</dbReference>
<comment type="subcellular location">
    <subcellularLocation>
        <location evidence="1 8">Endoplasmic reticulum membrane</location>
        <topology evidence="1 8">Multi-pass membrane protein</topology>
    </subcellularLocation>
</comment>
<evidence type="ECO:0000256" key="8">
    <source>
        <dbReference type="RuleBase" id="RU280819"/>
    </source>
</evidence>
<evidence type="ECO:0000256" key="5">
    <source>
        <dbReference type="ARBA" id="ARBA00022692"/>
    </source>
</evidence>
<organism evidence="9 10">
    <name type="scientific">Kluyveromyces marxianus</name>
    <name type="common">Yeast</name>
    <name type="synonym">Candida kefyr</name>
    <dbReference type="NCBI Taxonomy" id="4911"/>
    <lineage>
        <taxon>Eukaryota</taxon>
        <taxon>Fungi</taxon>
        <taxon>Dikarya</taxon>
        <taxon>Ascomycota</taxon>
        <taxon>Saccharomycotina</taxon>
        <taxon>Saccharomycetes</taxon>
        <taxon>Saccharomycetales</taxon>
        <taxon>Saccharomycetaceae</taxon>
        <taxon>Kluyveromyces</taxon>
    </lineage>
</organism>
<keyword evidence="8" id="KW-0808">Transferase</keyword>
<feature type="transmembrane region" description="Helical" evidence="8">
    <location>
        <begin position="151"/>
        <end position="170"/>
    </location>
</feature>
<protein>
    <recommendedName>
        <fullName evidence="8">GPI-anchored wall transfer protein</fullName>
        <ecNumber evidence="8">2.3.-.-</ecNumber>
    </recommendedName>
</protein>
<comment type="similarity">
    <text evidence="3 8">Belongs to the PIGW family.</text>
</comment>
<accession>A0ABX6ESF6</accession>
<comment type="function">
    <text evidence="8">A acetyltransferase, which acetylates the inositol ring of phosphatidylinositol during biosynthesis of GPI-anchor.</text>
</comment>
<keyword evidence="5 8" id="KW-0812">Transmembrane</keyword>
<dbReference type="EC" id="2.3.-.-" evidence="8"/>
<evidence type="ECO:0000256" key="1">
    <source>
        <dbReference type="ARBA" id="ARBA00004477"/>
    </source>
</evidence>
<dbReference type="Pfam" id="PF06423">
    <property type="entry name" value="GWT1"/>
    <property type="match status" value="1"/>
</dbReference>
<comment type="pathway">
    <text evidence="2 8">Glycolipid biosynthesis; glycosylphosphatidylinositol-anchor biosynthesis.</text>
</comment>
<feature type="transmembrane region" description="Helical" evidence="8">
    <location>
        <begin position="320"/>
        <end position="338"/>
    </location>
</feature>
<keyword evidence="8" id="KW-0012">Acyltransferase</keyword>
<evidence type="ECO:0000256" key="6">
    <source>
        <dbReference type="ARBA" id="ARBA00022989"/>
    </source>
</evidence>
<evidence type="ECO:0000256" key="4">
    <source>
        <dbReference type="ARBA" id="ARBA00022502"/>
    </source>
</evidence>
<name>A0ABX6ESF6_KLUMA</name>
<evidence type="ECO:0000256" key="3">
    <source>
        <dbReference type="ARBA" id="ARBA00007559"/>
    </source>
</evidence>
<dbReference type="InterPro" id="IPR009447">
    <property type="entry name" value="PIGW/GWT1"/>
</dbReference>
<feature type="transmembrane region" description="Helical" evidence="8">
    <location>
        <begin position="191"/>
        <end position="208"/>
    </location>
</feature>
<feature type="transmembrane region" description="Helical" evidence="8">
    <location>
        <begin position="287"/>
        <end position="308"/>
    </location>
</feature>
<feature type="transmembrane region" description="Helical" evidence="8">
    <location>
        <begin position="391"/>
        <end position="408"/>
    </location>
</feature>
<keyword evidence="7 8" id="KW-0472">Membrane</keyword>
<evidence type="ECO:0000256" key="2">
    <source>
        <dbReference type="ARBA" id="ARBA00004687"/>
    </source>
</evidence>
<dbReference type="PIRSF" id="PIRSF017321">
    <property type="entry name" value="GWT1"/>
    <property type="match status" value="1"/>
</dbReference>
<keyword evidence="6 8" id="KW-1133">Transmembrane helix</keyword>
<feature type="transmembrane region" description="Helical" evidence="8">
    <location>
        <begin position="358"/>
        <end position="379"/>
    </location>
</feature>
<dbReference type="Proteomes" id="UP000422736">
    <property type="component" value="Chromosome 3"/>
</dbReference>
<sequence>MSSIQDAADLKRRKEEFVTGHSGSSIADLRDVTLAGILCNAAWIFIVSRNPWLKHSFWLDFSLNWLSLLFSVTIFGEQPLLTCMIALSALGVLTNAPKGMPKQKEEKRNDGQSATLTVYRSTMLILTSFAILAVDFPIFPRKYAKVETWGISLMDLGVGSFVFSNGIISYRRFKKSSQLSRLARIRESLRSTLILLVLGLIRLFSVKATNYQEHVTEYGVHWNFFFTLSLLPLVSIAFDFFSMKLRFALGLIGALVYEYYLMSSPTFLDYLLNADRTDFISANREGIFSFVGYCIIYLCGQQVGSIIFSNSDTMQTLWRLLRYTILSFLISYFLINNHPLQISRRFASLGYSSVVTTFNLLILTCYHIIVECFAGGAFVSDTYVAVNKNGMAMFLVSNVSTGMINFTFNTIDSSPSKSMTILIVYALFLAIFALKVPFKLKL</sequence>
<keyword evidence="4 8" id="KW-0337">GPI-anchor biosynthesis</keyword>
<gene>
    <name evidence="9" type="primary">GWT1</name>
    <name evidence="9" type="ORF">FIM1_1864</name>
</gene>
<evidence type="ECO:0000256" key="7">
    <source>
        <dbReference type="ARBA" id="ARBA00023136"/>
    </source>
</evidence>
<feature type="transmembrane region" description="Helical" evidence="8">
    <location>
        <begin position="248"/>
        <end position="267"/>
    </location>
</feature>
<feature type="transmembrane region" description="Helical" evidence="8">
    <location>
        <begin position="420"/>
        <end position="438"/>
    </location>
</feature>
<feature type="transmembrane region" description="Helical" evidence="8">
    <location>
        <begin position="220"/>
        <end position="241"/>
    </location>
</feature>
<dbReference type="EMBL" id="CP015056">
    <property type="protein sequence ID" value="QGN15176.1"/>
    <property type="molecule type" value="Genomic_DNA"/>
</dbReference>